<organism evidence="1 2">
    <name type="scientific">Trifolium pratense</name>
    <name type="common">Red clover</name>
    <dbReference type="NCBI Taxonomy" id="57577"/>
    <lineage>
        <taxon>Eukaryota</taxon>
        <taxon>Viridiplantae</taxon>
        <taxon>Streptophyta</taxon>
        <taxon>Embryophyta</taxon>
        <taxon>Tracheophyta</taxon>
        <taxon>Spermatophyta</taxon>
        <taxon>Magnoliopsida</taxon>
        <taxon>eudicotyledons</taxon>
        <taxon>Gunneridae</taxon>
        <taxon>Pentapetalae</taxon>
        <taxon>rosids</taxon>
        <taxon>fabids</taxon>
        <taxon>Fabales</taxon>
        <taxon>Fabaceae</taxon>
        <taxon>Papilionoideae</taxon>
        <taxon>50 kb inversion clade</taxon>
        <taxon>NPAAA clade</taxon>
        <taxon>Hologalegina</taxon>
        <taxon>IRL clade</taxon>
        <taxon>Trifolieae</taxon>
        <taxon>Trifolium</taxon>
    </lineage>
</organism>
<dbReference type="Proteomes" id="UP000236291">
    <property type="component" value="Unassembled WGS sequence"/>
</dbReference>
<sequence length="92" mass="9943">MNARLILLKLRIPRSLSMLLRMEGLPPVPNLPLVLVRIVKTSSAHNAAVEGGNQDSNTATPPSISQEQYDKLMSLLQHSNLAPNSVSASSNQ</sequence>
<dbReference type="AlphaFoldDB" id="A0A2K3K6T2"/>
<reference evidence="1 2" key="1">
    <citation type="journal article" date="2014" name="Am. J. Bot.">
        <title>Genome assembly and annotation for red clover (Trifolium pratense; Fabaceae).</title>
        <authorList>
            <person name="Istvanek J."/>
            <person name="Jaros M."/>
            <person name="Krenek A."/>
            <person name="Repkova J."/>
        </authorList>
    </citation>
    <scope>NUCLEOTIDE SEQUENCE [LARGE SCALE GENOMIC DNA]</scope>
    <source>
        <strain evidence="2">cv. Tatra</strain>
        <tissue evidence="1">Young leaves</tissue>
    </source>
</reference>
<evidence type="ECO:0000313" key="1">
    <source>
        <dbReference type="EMBL" id="PNX61982.1"/>
    </source>
</evidence>
<reference evidence="1 2" key="2">
    <citation type="journal article" date="2017" name="Front. Plant Sci.">
        <title>Gene Classification and Mining of Molecular Markers Useful in Red Clover (Trifolium pratense) Breeding.</title>
        <authorList>
            <person name="Istvanek J."/>
            <person name="Dluhosova J."/>
            <person name="Dluhos P."/>
            <person name="Patkova L."/>
            <person name="Nedelnik J."/>
            <person name="Repkova J."/>
        </authorList>
    </citation>
    <scope>NUCLEOTIDE SEQUENCE [LARGE SCALE GENOMIC DNA]</scope>
    <source>
        <strain evidence="2">cv. Tatra</strain>
        <tissue evidence="1">Young leaves</tissue>
    </source>
</reference>
<evidence type="ECO:0000313" key="2">
    <source>
        <dbReference type="Proteomes" id="UP000236291"/>
    </source>
</evidence>
<name>A0A2K3K6T2_TRIPR</name>
<proteinExistence type="predicted"/>
<feature type="non-terminal residue" evidence="1">
    <location>
        <position position="92"/>
    </location>
</feature>
<protein>
    <submittedName>
        <fullName evidence="1">Uncharacterized protein</fullName>
    </submittedName>
</protein>
<comment type="caution">
    <text evidence="1">The sequence shown here is derived from an EMBL/GenBank/DDBJ whole genome shotgun (WGS) entry which is preliminary data.</text>
</comment>
<dbReference type="EMBL" id="ASHM01144810">
    <property type="protein sequence ID" value="PNX61982.1"/>
    <property type="molecule type" value="Genomic_DNA"/>
</dbReference>
<accession>A0A2K3K6T2</accession>
<gene>
    <name evidence="1" type="ORF">L195_g060932</name>
</gene>